<name>C1N3J4_MICPC</name>
<evidence type="ECO:0000256" key="1">
    <source>
        <dbReference type="SAM" id="MobiDB-lite"/>
    </source>
</evidence>
<keyword evidence="2" id="KW-1133">Transmembrane helix</keyword>
<reference evidence="3 4" key="1">
    <citation type="journal article" date="2009" name="Science">
        <title>Green evolution and dynamic adaptations revealed by genomes of the marine picoeukaryotes Micromonas.</title>
        <authorList>
            <person name="Worden A.Z."/>
            <person name="Lee J.H."/>
            <person name="Mock T."/>
            <person name="Rouze P."/>
            <person name="Simmons M.P."/>
            <person name="Aerts A.L."/>
            <person name="Allen A.E."/>
            <person name="Cuvelier M.L."/>
            <person name="Derelle E."/>
            <person name="Everett M.V."/>
            <person name="Foulon E."/>
            <person name="Grimwood J."/>
            <person name="Gundlach H."/>
            <person name="Henrissat B."/>
            <person name="Napoli C."/>
            <person name="McDonald S.M."/>
            <person name="Parker M.S."/>
            <person name="Rombauts S."/>
            <person name="Salamov A."/>
            <person name="Von Dassow P."/>
            <person name="Badger J.H."/>
            <person name="Coutinho P.M."/>
            <person name="Demir E."/>
            <person name="Dubchak I."/>
            <person name="Gentemann C."/>
            <person name="Eikrem W."/>
            <person name="Gready J.E."/>
            <person name="John U."/>
            <person name="Lanier W."/>
            <person name="Lindquist E.A."/>
            <person name="Lucas S."/>
            <person name="Mayer K.F."/>
            <person name="Moreau H."/>
            <person name="Not F."/>
            <person name="Otillar R."/>
            <person name="Panaud O."/>
            <person name="Pangilinan J."/>
            <person name="Paulsen I."/>
            <person name="Piegu B."/>
            <person name="Poliakov A."/>
            <person name="Robbens S."/>
            <person name="Schmutz J."/>
            <person name="Toulza E."/>
            <person name="Wyss T."/>
            <person name="Zelensky A."/>
            <person name="Zhou K."/>
            <person name="Armbrust E.V."/>
            <person name="Bhattacharya D."/>
            <person name="Goodenough U.W."/>
            <person name="Van de Peer Y."/>
            <person name="Grigoriev I.V."/>
        </authorList>
    </citation>
    <scope>NUCLEOTIDE SEQUENCE [LARGE SCALE GENOMIC DNA]</scope>
    <source>
        <strain evidence="3 4">CCMP1545</strain>
    </source>
</reference>
<dbReference type="GeneID" id="9688066"/>
<dbReference type="OMA" id="DERKHEG"/>
<dbReference type="KEGG" id="mpp:MICPUCDRAFT_52196"/>
<dbReference type="OrthoDB" id="204461at2759"/>
<gene>
    <name evidence="3" type="ORF">MICPUCDRAFT_52196</name>
</gene>
<organism evidence="4">
    <name type="scientific">Micromonas pusilla (strain CCMP1545)</name>
    <name type="common">Picoplanktonic green alga</name>
    <dbReference type="NCBI Taxonomy" id="564608"/>
    <lineage>
        <taxon>Eukaryota</taxon>
        <taxon>Viridiplantae</taxon>
        <taxon>Chlorophyta</taxon>
        <taxon>Mamiellophyceae</taxon>
        <taxon>Mamiellales</taxon>
        <taxon>Mamiellaceae</taxon>
        <taxon>Micromonas</taxon>
    </lineage>
</organism>
<sequence>MASRASTPAAASASASASTSVPPPPPPSTAATAAAAATDEYLTPGVIGACLTIVPNATLWYGLSRGRNTLESFVRGVVRVAGVPGLLCVPFLGLSMEKTFYDTLVSLQGVNPNAQPPSRADDVSFPAGGHALPSFSLVPVKHFREYFR</sequence>
<dbReference type="RefSeq" id="XP_003062384.1">
    <property type="nucleotide sequence ID" value="XM_003062338.1"/>
</dbReference>
<feature type="compositionally biased region" description="Low complexity" evidence="1">
    <location>
        <begin position="1"/>
        <end position="20"/>
    </location>
</feature>
<feature type="transmembrane region" description="Helical" evidence="2">
    <location>
        <begin position="73"/>
        <end position="94"/>
    </location>
</feature>
<dbReference type="AlphaFoldDB" id="C1N3J4"/>
<feature type="transmembrane region" description="Helical" evidence="2">
    <location>
        <begin position="41"/>
        <end position="61"/>
    </location>
</feature>
<keyword evidence="2" id="KW-0472">Membrane</keyword>
<evidence type="ECO:0000313" key="4">
    <source>
        <dbReference type="Proteomes" id="UP000001876"/>
    </source>
</evidence>
<protein>
    <submittedName>
        <fullName evidence="3">Predicted protein</fullName>
    </submittedName>
</protein>
<keyword evidence="4" id="KW-1185">Reference proteome</keyword>
<evidence type="ECO:0000313" key="3">
    <source>
        <dbReference type="EMBL" id="EEH53203.1"/>
    </source>
</evidence>
<evidence type="ECO:0000256" key="2">
    <source>
        <dbReference type="SAM" id="Phobius"/>
    </source>
</evidence>
<dbReference type="EMBL" id="GG663746">
    <property type="protein sequence ID" value="EEH53203.1"/>
    <property type="molecule type" value="Genomic_DNA"/>
</dbReference>
<dbReference type="Proteomes" id="UP000001876">
    <property type="component" value="Unassembled WGS sequence"/>
</dbReference>
<accession>C1N3J4</accession>
<proteinExistence type="predicted"/>
<feature type="region of interest" description="Disordered" evidence="1">
    <location>
        <begin position="1"/>
        <end position="31"/>
    </location>
</feature>
<keyword evidence="2" id="KW-0812">Transmembrane</keyword>